<keyword evidence="2" id="KW-1185">Reference proteome</keyword>
<reference evidence="1 2" key="1">
    <citation type="journal article" date="2018" name="Mycol. Prog.">
        <title>Coniella lustricola, a new species from submerged detritus.</title>
        <authorList>
            <person name="Raudabaugh D.B."/>
            <person name="Iturriaga T."/>
            <person name="Carver A."/>
            <person name="Mondo S."/>
            <person name="Pangilinan J."/>
            <person name="Lipzen A."/>
            <person name="He G."/>
            <person name="Amirebrahimi M."/>
            <person name="Grigoriev I.V."/>
            <person name="Miller A.N."/>
        </authorList>
    </citation>
    <scope>NUCLEOTIDE SEQUENCE [LARGE SCALE GENOMIC DNA]</scope>
    <source>
        <strain evidence="1 2">B22-T-1</strain>
    </source>
</reference>
<protein>
    <submittedName>
        <fullName evidence="1">Uncharacterized protein</fullName>
    </submittedName>
</protein>
<organism evidence="1 2">
    <name type="scientific">Coniella lustricola</name>
    <dbReference type="NCBI Taxonomy" id="2025994"/>
    <lineage>
        <taxon>Eukaryota</taxon>
        <taxon>Fungi</taxon>
        <taxon>Dikarya</taxon>
        <taxon>Ascomycota</taxon>
        <taxon>Pezizomycotina</taxon>
        <taxon>Sordariomycetes</taxon>
        <taxon>Sordariomycetidae</taxon>
        <taxon>Diaporthales</taxon>
        <taxon>Schizoparmaceae</taxon>
        <taxon>Coniella</taxon>
    </lineage>
</organism>
<dbReference type="EMBL" id="KZ678644">
    <property type="protein sequence ID" value="PSR77701.1"/>
    <property type="molecule type" value="Genomic_DNA"/>
</dbReference>
<sequence length="82" mass="8794">MTRTRTGRRHDAPCVAVRCGAVRCGDARCRRTSTVGCIQSMGSGVEGEPLGGESRKEKWFVVGVGGAQARGRFRVGVKEEGR</sequence>
<dbReference type="AlphaFoldDB" id="A0A2T2ZVA3"/>
<evidence type="ECO:0000313" key="1">
    <source>
        <dbReference type="EMBL" id="PSR77701.1"/>
    </source>
</evidence>
<name>A0A2T2ZVA3_9PEZI</name>
<dbReference type="InParanoid" id="A0A2T2ZVA3"/>
<gene>
    <name evidence="1" type="ORF">BD289DRAFT_445061</name>
</gene>
<dbReference type="Proteomes" id="UP000241462">
    <property type="component" value="Unassembled WGS sequence"/>
</dbReference>
<proteinExistence type="predicted"/>
<accession>A0A2T2ZVA3</accession>
<evidence type="ECO:0000313" key="2">
    <source>
        <dbReference type="Proteomes" id="UP000241462"/>
    </source>
</evidence>